<dbReference type="NCBIfam" id="NF041083">
    <property type="entry name" value="thermosome_beta"/>
    <property type="match status" value="1"/>
</dbReference>
<evidence type="ECO:0000313" key="7">
    <source>
        <dbReference type="EMBL" id="MFC7192268.1"/>
    </source>
</evidence>
<keyword evidence="2 5" id="KW-0547">Nucleotide-binding</keyword>
<evidence type="ECO:0000256" key="3">
    <source>
        <dbReference type="ARBA" id="ARBA00022840"/>
    </source>
</evidence>
<evidence type="ECO:0000256" key="6">
    <source>
        <dbReference type="SAM" id="MobiDB-lite"/>
    </source>
</evidence>
<dbReference type="NCBIfam" id="NF041082">
    <property type="entry name" value="thermosome_alpha"/>
    <property type="match status" value="1"/>
</dbReference>
<dbReference type="SUPFAM" id="SSF54849">
    <property type="entry name" value="GroEL-intermediate domain like"/>
    <property type="match status" value="1"/>
</dbReference>
<dbReference type="SUPFAM" id="SSF52029">
    <property type="entry name" value="GroEL apical domain-like"/>
    <property type="match status" value="1"/>
</dbReference>
<keyword evidence="4 5" id="KW-0143">Chaperone</keyword>
<dbReference type="PRINTS" id="PR00304">
    <property type="entry name" value="TCOMPLEXTCP1"/>
</dbReference>
<reference evidence="7 8" key="1">
    <citation type="journal article" date="2019" name="Int. J. Syst. Evol. Microbiol.">
        <title>The Global Catalogue of Microorganisms (GCM) 10K type strain sequencing project: providing services to taxonomists for standard genome sequencing and annotation.</title>
        <authorList>
            <consortium name="The Broad Institute Genomics Platform"/>
            <consortium name="The Broad Institute Genome Sequencing Center for Infectious Disease"/>
            <person name="Wu L."/>
            <person name="Ma J."/>
        </authorList>
    </citation>
    <scope>NUCLEOTIDE SEQUENCE [LARGE SCALE GENOMIC DNA]</scope>
    <source>
        <strain evidence="7 8">RDMS1</strain>
    </source>
</reference>
<gene>
    <name evidence="7" type="primary">thsA</name>
    <name evidence="7" type="ORF">ACFQL7_22255</name>
</gene>
<dbReference type="PROSITE" id="PS00750">
    <property type="entry name" value="TCP1_1"/>
    <property type="match status" value="1"/>
</dbReference>
<feature type="region of interest" description="Disordered" evidence="6">
    <location>
        <begin position="530"/>
        <end position="564"/>
    </location>
</feature>
<protein>
    <submittedName>
        <fullName evidence="7">Thermosome subunit alpha</fullName>
    </submittedName>
</protein>
<evidence type="ECO:0000256" key="4">
    <source>
        <dbReference type="ARBA" id="ARBA00023186"/>
    </source>
</evidence>
<comment type="similarity">
    <text evidence="1 5">Belongs to the TCP-1 chaperonin family.</text>
</comment>
<dbReference type="InterPro" id="IPR002423">
    <property type="entry name" value="Cpn60/GroEL/TCP-1"/>
</dbReference>
<comment type="caution">
    <text evidence="7">The sequence shown here is derived from an EMBL/GenBank/DDBJ whole genome shotgun (WGS) entry which is preliminary data.</text>
</comment>
<dbReference type="InterPro" id="IPR027409">
    <property type="entry name" value="GroEL-like_apical_dom_sf"/>
</dbReference>
<dbReference type="Pfam" id="PF00118">
    <property type="entry name" value="Cpn60_TCP1"/>
    <property type="match status" value="1"/>
</dbReference>
<dbReference type="Gene3D" id="3.50.7.10">
    <property type="entry name" value="GroEL"/>
    <property type="match status" value="1"/>
</dbReference>
<evidence type="ECO:0000256" key="2">
    <source>
        <dbReference type="ARBA" id="ARBA00022741"/>
    </source>
</evidence>
<dbReference type="PANTHER" id="PTHR11353">
    <property type="entry name" value="CHAPERONIN"/>
    <property type="match status" value="1"/>
</dbReference>
<evidence type="ECO:0000256" key="1">
    <source>
        <dbReference type="ARBA" id="ARBA00008020"/>
    </source>
</evidence>
<dbReference type="Proteomes" id="UP001596417">
    <property type="component" value="Unassembled WGS sequence"/>
</dbReference>
<keyword evidence="3 5" id="KW-0067">ATP-binding</keyword>
<dbReference type="EMBL" id="JBHTAX010000004">
    <property type="protein sequence ID" value="MFC7192268.1"/>
    <property type="molecule type" value="Genomic_DNA"/>
</dbReference>
<proteinExistence type="inferred from homology"/>
<dbReference type="InterPro" id="IPR002194">
    <property type="entry name" value="Chaperonin_TCP-1_CS"/>
</dbReference>
<dbReference type="InterPro" id="IPR053374">
    <property type="entry name" value="TCP-1_chaperonin"/>
</dbReference>
<dbReference type="InterPro" id="IPR027413">
    <property type="entry name" value="GROEL-like_equatorial_sf"/>
</dbReference>
<evidence type="ECO:0000313" key="8">
    <source>
        <dbReference type="Proteomes" id="UP001596417"/>
    </source>
</evidence>
<accession>A0ABD5YSZ8</accession>
<evidence type="ECO:0000256" key="5">
    <source>
        <dbReference type="RuleBase" id="RU004187"/>
    </source>
</evidence>
<dbReference type="GO" id="GO:0005524">
    <property type="term" value="F:ATP binding"/>
    <property type="evidence" value="ECO:0007669"/>
    <property type="project" value="UniProtKB-KW"/>
</dbReference>
<dbReference type="PROSITE" id="PS00995">
    <property type="entry name" value="TCP1_3"/>
    <property type="match status" value="1"/>
</dbReference>
<dbReference type="AlphaFoldDB" id="A0ABD5YSZ8"/>
<dbReference type="InterPro" id="IPR054827">
    <property type="entry name" value="thermosome_alpha"/>
</dbReference>
<organism evidence="7 8">
    <name type="scientific">Halocatena marina</name>
    <dbReference type="NCBI Taxonomy" id="2934937"/>
    <lineage>
        <taxon>Archaea</taxon>
        <taxon>Methanobacteriati</taxon>
        <taxon>Methanobacteriota</taxon>
        <taxon>Stenosarchaea group</taxon>
        <taxon>Halobacteria</taxon>
        <taxon>Halobacteriales</taxon>
        <taxon>Natronomonadaceae</taxon>
        <taxon>Halocatena</taxon>
    </lineage>
</organism>
<keyword evidence="8" id="KW-1185">Reference proteome</keyword>
<dbReference type="GeneID" id="76201939"/>
<dbReference type="Gene3D" id="3.30.260.10">
    <property type="entry name" value="TCP-1-like chaperonin intermediate domain"/>
    <property type="match status" value="1"/>
</dbReference>
<dbReference type="InterPro" id="IPR027410">
    <property type="entry name" value="TCP-1-like_intermed_sf"/>
</dbReference>
<name>A0ABD5YSZ8_9EURY</name>
<dbReference type="RefSeq" id="WP_264556321.1">
    <property type="nucleotide sequence ID" value="NZ_CP109980.1"/>
</dbReference>
<feature type="compositionally biased region" description="Basic and acidic residues" evidence="6">
    <location>
        <begin position="531"/>
        <end position="550"/>
    </location>
</feature>
<dbReference type="SUPFAM" id="SSF48592">
    <property type="entry name" value="GroEL equatorial domain-like"/>
    <property type="match status" value="1"/>
</dbReference>
<dbReference type="Gene3D" id="1.10.560.10">
    <property type="entry name" value="GroEL-like equatorial domain"/>
    <property type="match status" value="1"/>
</dbReference>
<sequence length="564" mass="60819">MGRGSIHQLYPAVNENAERLKGHDAQHTNFSAGQALAETIRTTLGPKSMDKMLISSDGQIVVTNDGASILDRMDINHPTAEMVVRVAETQEDATGDGTTTAVLLTGELLGNAADLIEQGLHPTTISDGYHVATERVHETLRRATIEIDTDNLDQLREIARTVITGKWEDPDAQFLADLAVKAVKAIEHDESIDRRNITHQAIAGSGPRDSNVVDGLVIDMDRSSTSLVSPDTAFPRRIADATIALIDAQLTIEAATFGTVSFDDPEQRPALLEYEDQIYDEYVTTIADAGADVVFCQKSIDDPIRYLLAREGILAVERTRKDELLKLGRTTGAQHVGSVAHLTTTDTGHAEMVERRRVGDRALAIVTGGSDSRQVSIVLRGGTEHVNDEMKRILDDCLSALELAIEHREVLPGGGASEVMLAADLRDYAASVGGRSQLAVTAFADALEVIPRTLAENAGIDPIDSLIDLRTRQHEGDHTAGLDVLTGNVRDMVAAGVLEPPAIKQRAITSAQEASNIIIRIDDIIAASPDRNVDGEEHDHDHGHEHDSDTVHASTGGYPWAIGH</sequence>
<dbReference type="InterPro" id="IPR017998">
    <property type="entry name" value="Chaperone_TCP-1"/>
</dbReference>